<accession>A0ACC2N286</accession>
<proteinExistence type="predicted"/>
<evidence type="ECO:0000313" key="1">
    <source>
        <dbReference type="EMBL" id="KAJ8665136.1"/>
    </source>
</evidence>
<dbReference type="EMBL" id="CM056744">
    <property type="protein sequence ID" value="KAJ8665136.1"/>
    <property type="molecule type" value="Genomic_DNA"/>
</dbReference>
<organism evidence="1 2">
    <name type="scientific">Eretmocerus hayati</name>
    <dbReference type="NCBI Taxonomy" id="131215"/>
    <lineage>
        <taxon>Eukaryota</taxon>
        <taxon>Metazoa</taxon>
        <taxon>Ecdysozoa</taxon>
        <taxon>Arthropoda</taxon>
        <taxon>Hexapoda</taxon>
        <taxon>Insecta</taxon>
        <taxon>Pterygota</taxon>
        <taxon>Neoptera</taxon>
        <taxon>Endopterygota</taxon>
        <taxon>Hymenoptera</taxon>
        <taxon>Apocrita</taxon>
        <taxon>Proctotrupomorpha</taxon>
        <taxon>Chalcidoidea</taxon>
        <taxon>Aphelinidae</taxon>
        <taxon>Aphelininae</taxon>
        <taxon>Eretmocerus</taxon>
    </lineage>
</organism>
<protein>
    <submittedName>
        <fullName evidence="1">Uncharacterized protein</fullName>
    </submittedName>
</protein>
<dbReference type="Proteomes" id="UP001239111">
    <property type="component" value="Chromosome 4"/>
</dbReference>
<reference evidence="1" key="1">
    <citation type="submission" date="2023-04" db="EMBL/GenBank/DDBJ databases">
        <title>A chromosome-level genome assembly of the parasitoid wasp Eretmocerus hayati.</title>
        <authorList>
            <person name="Zhong Y."/>
            <person name="Liu S."/>
            <person name="Liu Y."/>
        </authorList>
    </citation>
    <scope>NUCLEOTIDE SEQUENCE</scope>
    <source>
        <strain evidence="1">ZJU_SS_LIU_2023</strain>
    </source>
</reference>
<gene>
    <name evidence="1" type="ORF">QAD02_006798</name>
</gene>
<evidence type="ECO:0000313" key="2">
    <source>
        <dbReference type="Proteomes" id="UP001239111"/>
    </source>
</evidence>
<name>A0ACC2N286_9HYME</name>
<comment type="caution">
    <text evidence="1">The sequence shown here is derived from an EMBL/GenBank/DDBJ whole genome shotgun (WGS) entry which is preliminary data.</text>
</comment>
<keyword evidence="2" id="KW-1185">Reference proteome</keyword>
<sequence>MKLRRSVVKILVDWDHICDGSIITRDIVLSHSGCIKDAMPDDYQNQTPYYVLKWLKIELESALGDGTILSYDISRTIYRGKFALYKLKKRLPEDVKIIELVSPGMEIEGFQNATALTAGVFTEYLENSQNREITSVNLQIVRPRYCKPPGSTIVNEDPSEICLRSHFTNYCAPTLGGPVFYNDRQLAMVARVDNDNYPTHLCFPSHVEYATYPTIVTAYDWIQSNIKILTENKKVTSPVTCALVIGANSTDSADLRQSVVKVLLGSNYVCDGSIVAKNMILSTSQCVKIVMPPEYNKETPYHVNVDLKIQLRNETTSSYKVEKIIYRNQFTLFQLKEQLPTDVKIVELFNPKEGIEMFQEVSAITAGVLMEQPNSDEKSHYSLVNLVKVPSCRTGLSFNSQSPICFLVQAGANPCTPISGSPIFYKGRQLAVAFLLNVENGIEFSVEGCLPSFKEFVLYPSIKFSEYDWIVSNIQNLPQDEEANDSQEYIIFINP</sequence>